<dbReference type="SMART" id="SM00422">
    <property type="entry name" value="HTH_MERR"/>
    <property type="match status" value="1"/>
</dbReference>
<keyword evidence="2" id="KW-0175">Coiled coil</keyword>
<evidence type="ECO:0000313" key="5">
    <source>
        <dbReference type="Proteomes" id="UP001161405"/>
    </source>
</evidence>
<name>A0ABQ5UMQ1_9HYPH</name>
<dbReference type="Pfam" id="PF13411">
    <property type="entry name" value="MerR_1"/>
    <property type="match status" value="1"/>
</dbReference>
<dbReference type="PROSITE" id="PS50937">
    <property type="entry name" value="HTH_MERR_2"/>
    <property type="match status" value="1"/>
</dbReference>
<dbReference type="PANTHER" id="PTHR30204:SF58">
    <property type="entry name" value="HTH-TYPE TRANSCRIPTIONAL REGULATOR YFMP"/>
    <property type="match status" value="1"/>
</dbReference>
<dbReference type="Proteomes" id="UP001161405">
    <property type="component" value="Unassembled WGS sequence"/>
</dbReference>
<reference evidence="4" key="1">
    <citation type="journal article" date="2014" name="Int. J. Syst. Evol. Microbiol.">
        <title>Complete genome of a new Firmicutes species belonging to the dominant human colonic microbiota ('Ruminococcus bicirculans') reveals two chromosomes and a selective capacity to utilize plant glucans.</title>
        <authorList>
            <consortium name="NISC Comparative Sequencing Program"/>
            <person name="Wegmann U."/>
            <person name="Louis P."/>
            <person name="Goesmann A."/>
            <person name="Henrissat B."/>
            <person name="Duncan S.H."/>
            <person name="Flint H.J."/>
        </authorList>
    </citation>
    <scope>NUCLEOTIDE SEQUENCE</scope>
    <source>
        <strain evidence="4">NBRC 107169</strain>
    </source>
</reference>
<organism evidence="4 5">
    <name type="scientific">Maritalea porphyrae</name>
    <dbReference type="NCBI Taxonomy" id="880732"/>
    <lineage>
        <taxon>Bacteria</taxon>
        <taxon>Pseudomonadati</taxon>
        <taxon>Pseudomonadota</taxon>
        <taxon>Alphaproteobacteria</taxon>
        <taxon>Hyphomicrobiales</taxon>
        <taxon>Devosiaceae</taxon>
        <taxon>Maritalea</taxon>
    </lineage>
</organism>
<protein>
    <submittedName>
        <fullName evidence="4">MerR family transcriptional regulator</fullName>
    </submittedName>
</protein>
<evidence type="ECO:0000313" key="4">
    <source>
        <dbReference type="EMBL" id="GLQ16321.1"/>
    </source>
</evidence>
<dbReference type="InterPro" id="IPR047057">
    <property type="entry name" value="MerR_fam"/>
</dbReference>
<dbReference type="InterPro" id="IPR000551">
    <property type="entry name" value="MerR-type_HTH_dom"/>
</dbReference>
<dbReference type="Gene3D" id="1.10.1660.10">
    <property type="match status" value="1"/>
</dbReference>
<reference evidence="4" key="2">
    <citation type="submission" date="2023-01" db="EMBL/GenBank/DDBJ databases">
        <title>Draft genome sequence of Maritalea porphyrae strain NBRC 107169.</title>
        <authorList>
            <person name="Sun Q."/>
            <person name="Mori K."/>
        </authorList>
    </citation>
    <scope>NUCLEOTIDE SEQUENCE</scope>
    <source>
        <strain evidence="4">NBRC 107169</strain>
    </source>
</reference>
<dbReference type="RefSeq" id="WP_284361884.1">
    <property type="nucleotide sequence ID" value="NZ_BSNI01000001.1"/>
</dbReference>
<accession>A0ABQ5UMQ1</accession>
<feature type="coiled-coil region" evidence="2">
    <location>
        <begin position="97"/>
        <end position="124"/>
    </location>
</feature>
<proteinExistence type="predicted"/>
<keyword evidence="1" id="KW-0238">DNA-binding</keyword>
<dbReference type="InterPro" id="IPR009061">
    <property type="entry name" value="DNA-bd_dom_put_sf"/>
</dbReference>
<gene>
    <name evidence="4" type="ORF">GCM10007879_05700</name>
</gene>
<feature type="domain" description="HTH merR-type" evidence="3">
    <location>
        <begin position="15"/>
        <end position="82"/>
    </location>
</feature>
<sequence length="136" mass="15838">MDKILAKPAEKKQELFSIAELADEFDISTRTIRFYESKGLITPDRVGTTRVFRRRDRTRLLLILRGKRLGFSLNEISDYLELYDADQTQATQTQHLLERVNTRLAMLRAQKTDLETAIAELEEMQGYAMEQLKKQA</sequence>
<evidence type="ECO:0000256" key="2">
    <source>
        <dbReference type="SAM" id="Coils"/>
    </source>
</evidence>
<evidence type="ECO:0000259" key="3">
    <source>
        <dbReference type="PROSITE" id="PS50937"/>
    </source>
</evidence>
<evidence type="ECO:0000256" key="1">
    <source>
        <dbReference type="ARBA" id="ARBA00023125"/>
    </source>
</evidence>
<dbReference type="PANTHER" id="PTHR30204">
    <property type="entry name" value="REDOX-CYCLING DRUG-SENSING TRANSCRIPTIONAL ACTIVATOR SOXR"/>
    <property type="match status" value="1"/>
</dbReference>
<dbReference type="EMBL" id="BSNI01000001">
    <property type="protein sequence ID" value="GLQ16321.1"/>
    <property type="molecule type" value="Genomic_DNA"/>
</dbReference>
<dbReference type="SUPFAM" id="SSF46955">
    <property type="entry name" value="Putative DNA-binding domain"/>
    <property type="match status" value="1"/>
</dbReference>
<keyword evidence="5" id="KW-1185">Reference proteome</keyword>
<comment type="caution">
    <text evidence="4">The sequence shown here is derived from an EMBL/GenBank/DDBJ whole genome shotgun (WGS) entry which is preliminary data.</text>
</comment>